<evidence type="ECO:0000256" key="1">
    <source>
        <dbReference type="SAM" id="Phobius"/>
    </source>
</evidence>
<reference evidence="2" key="1">
    <citation type="submission" date="2018-05" db="EMBL/GenBank/DDBJ databases">
        <authorList>
            <person name="Lanie J.A."/>
            <person name="Ng W.-L."/>
            <person name="Kazmierczak K.M."/>
            <person name="Andrzejewski T.M."/>
            <person name="Davidsen T.M."/>
            <person name="Wayne K.J."/>
            <person name="Tettelin H."/>
            <person name="Glass J.I."/>
            <person name="Rusch D."/>
            <person name="Podicherti R."/>
            <person name="Tsui H.-C.T."/>
            <person name="Winkler M.E."/>
        </authorList>
    </citation>
    <scope>NUCLEOTIDE SEQUENCE</scope>
</reference>
<dbReference type="AlphaFoldDB" id="A0A382GB61"/>
<feature type="transmembrane region" description="Helical" evidence="1">
    <location>
        <begin position="270"/>
        <end position="288"/>
    </location>
</feature>
<keyword evidence="1" id="KW-1133">Transmembrane helix</keyword>
<feature type="transmembrane region" description="Helical" evidence="1">
    <location>
        <begin position="97"/>
        <end position="116"/>
    </location>
</feature>
<keyword evidence="1" id="KW-0812">Transmembrane</keyword>
<feature type="transmembrane region" description="Helical" evidence="1">
    <location>
        <begin position="156"/>
        <end position="174"/>
    </location>
</feature>
<dbReference type="EMBL" id="UINC01054105">
    <property type="protein sequence ID" value="SVB71421.1"/>
    <property type="molecule type" value="Genomic_DNA"/>
</dbReference>
<feature type="transmembrane region" description="Helical" evidence="1">
    <location>
        <begin position="370"/>
        <end position="390"/>
    </location>
</feature>
<evidence type="ECO:0000313" key="2">
    <source>
        <dbReference type="EMBL" id="SVB71421.1"/>
    </source>
</evidence>
<feature type="transmembrane region" description="Helical" evidence="1">
    <location>
        <begin position="186"/>
        <end position="204"/>
    </location>
</feature>
<feature type="transmembrane region" description="Helical" evidence="1">
    <location>
        <begin position="44"/>
        <end position="65"/>
    </location>
</feature>
<proteinExistence type="predicted"/>
<feature type="transmembrane region" description="Helical" evidence="1">
    <location>
        <begin position="294"/>
        <end position="310"/>
    </location>
</feature>
<feature type="transmembrane region" description="Helical" evidence="1">
    <location>
        <begin position="224"/>
        <end position="249"/>
    </location>
</feature>
<feature type="transmembrane region" description="Helical" evidence="1">
    <location>
        <begin position="402"/>
        <end position="423"/>
    </location>
</feature>
<gene>
    <name evidence="2" type="ORF">METZ01_LOCUS224275</name>
</gene>
<keyword evidence="1" id="KW-0472">Membrane</keyword>
<feature type="transmembrane region" description="Helical" evidence="1">
    <location>
        <begin position="315"/>
        <end position="337"/>
    </location>
</feature>
<accession>A0A382GB61</accession>
<protein>
    <submittedName>
        <fullName evidence="2">Uncharacterized protein</fullName>
    </submittedName>
</protein>
<sequence length="449" mass="52018">MDVKRMLTLVFGLALVSFVAKKLVWYMNPPFRPHHSWYAYDYSTANYIQFFILFLIPSVAAFFLYRSSFKKIDSFYDRSVEAVKKALLVLDKNKETVLVVAIVVFWIFNLMEHVFYRNLVEDKNPFHGPFDTYHEGEKVAFLYTFLGNNEALKHMFIIHGYFLEVLTSYLAYLITPENHSLMGFRVLFTLQGLMSWLGVIWIIWEIVKFTTEKENKILLNLQFILFSVIFILGNGSFLALNYQQGFFFFQLGLVLHLFRKLTHSHPSQKFILAVSLLIGISIPLGPLYSMKYGLIFSVVFILFVVLSFFYKEYKLLLSGSLIGVVSSGVTVFLVLGLEQLLEVGKMFLYLIEYYPLRFSAPFLSDGNEHYLWIPQLVIGILIICGVQLIVDLKESKNYQSFVRENTHIIILLFLSILVLKAALDLSDKGHFREIASLSLLLLFALTSRW</sequence>
<feature type="non-terminal residue" evidence="2">
    <location>
        <position position="449"/>
    </location>
</feature>
<name>A0A382GB61_9ZZZZ</name>
<organism evidence="2">
    <name type="scientific">marine metagenome</name>
    <dbReference type="NCBI Taxonomy" id="408172"/>
    <lineage>
        <taxon>unclassified sequences</taxon>
        <taxon>metagenomes</taxon>
        <taxon>ecological metagenomes</taxon>
    </lineage>
</organism>